<comment type="similarity">
    <text evidence="1">Belongs to the universal ribosomal protein uL29 family.</text>
</comment>
<evidence type="ECO:0000256" key="2">
    <source>
        <dbReference type="ARBA" id="ARBA00022980"/>
    </source>
</evidence>
<dbReference type="FunFam" id="6.10.250.3450:FF:000001">
    <property type="entry name" value="60S ribosomal protein L35"/>
    <property type="match status" value="1"/>
</dbReference>
<dbReference type="Pfam" id="PF00831">
    <property type="entry name" value="Ribosomal_L29"/>
    <property type="match status" value="1"/>
</dbReference>
<evidence type="ECO:0000313" key="7">
    <source>
        <dbReference type="EMBL" id="KFD61937.1"/>
    </source>
</evidence>
<dbReference type="HAMAP" id="MF_00374">
    <property type="entry name" value="Ribosomal_uL29"/>
    <property type="match status" value="1"/>
</dbReference>
<dbReference type="AlphaFoldDB" id="A0A085M2N0"/>
<dbReference type="Proteomes" id="UP000030758">
    <property type="component" value="Unassembled WGS sequence"/>
</dbReference>
<organism evidence="6 8">
    <name type="scientific">Trichuris suis</name>
    <name type="common">pig whipworm</name>
    <dbReference type="NCBI Taxonomy" id="68888"/>
    <lineage>
        <taxon>Eukaryota</taxon>
        <taxon>Metazoa</taxon>
        <taxon>Ecdysozoa</taxon>
        <taxon>Nematoda</taxon>
        <taxon>Enoplea</taxon>
        <taxon>Dorylaimia</taxon>
        <taxon>Trichinellida</taxon>
        <taxon>Trichuridae</taxon>
        <taxon>Trichuris</taxon>
    </lineage>
</organism>
<evidence type="ECO:0000256" key="1">
    <source>
        <dbReference type="ARBA" id="ARBA00009254"/>
    </source>
</evidence>
<dbReference type="SUPFAM" id="SSF46561">
    <property type="entry name" value="Ribosomal protein L29 (L29p)"/>
    <property type="match status" value="1"/>
</dbReference>
<dbReference type="NCBIfam" id="TIGR00012">
    <property type="entry name" value="L29"/>
    <property type="match status" value="1"/>
</dbReference>
<name>A0A085M2N0_9BILA</name>
<dbReference type="CDD" id="cd00427">
    <property type="entry name" value="Ribosomal_L29_HIP"/>
    <property type="match status" value="1"/>
</dbReference>
<evidence type="ECO:0000256" key="3">
    <source>
        <dbReference type="ARBA" id="ARBA00023274"/>
    </source>
</evidence>
<keyword evidence="2" id="KW-0689">Ribosomal protein</keyword>
<evidence type="ECO:0000256" key="4">
    <source>
        <dbReference type="ARBA" id="ARBA00035204"/>
    </source>
</evidence>
<keyword evidence="3" id="KW-0687">Ribonucleoprotein</keyword>
<dbReference type="PROSITE" id="PS00579">
    <property type="entry name" value="RIBOSOMAL_L29"/>
    <property type="match status" value="1"/>
</dbReference>
<dbReference type="Gene3D" id="6.10.250.3450">
    <property type="match status" value="1"/>
</dbReference>
<evidence type="ECO:0000313" key="8">
    <source>
        <dbReference type="Proteomes" id="UP000030764"/>
    </source>
</evidence>
<dbReference type="GO" id="GO:0003729">
    <property type="term" value="F:mRNA binding"/>
    <property type="evidence" value="ECO:0007669"/>
    <property type="project" value="TreeGrafter"/>
</dbReference>
<dbReference type="EMBL" id="KL367606">
    <property type="protein sequence ID" value="KFD61937.1"/>
    <property type="molecule type" value="Genomic_DNA"/>
</dbReference>
<dbReference type="GO" id="GO:0022625">
    <property type="term" value="C:cytosolic large ribosomal subunit"/>
    <property type="evidence" value="ECO:0007669"/>
    <property type="project" value="InterPro"/>
</dbReference>
<dbReference type="Proteomes" id="UP000030764">
    <property type="component" value="Unassembled WGS sequence"/>
</dbReference>
<dbReference type="FunFam" id="1.10.287.310:FF:000002">
    <property type="entry name" value="60S ribosomal protein L35"/>
    <property type="match status" value="1"/>
</dbReference>
<protein>
    <recommendedName>
        <fullName evidence="4">Large ribosomal subunit protein uL29</fullName>
    </recommendedName>
    <alternativeName>
        <fullName evidence="5">60S ribosomal protein L35</fullName>
    </alternativeName>
</protein>
<dbReference type="GO" id="GO:0000463">
    <property type="term" value="P:maturation of LSU-rRNA from tricistronic rRNA transcript (SSU-rRNA, 5.8S rRNA, LSU-rRNA)"/>
    <property type="evidence" value="ECO:0007669"/>
    <property type="project" value="InterPro"/>
</dbReference>
<accession>A0A085M2N0</accession>
<keyword evidence="8" id="KW-1185">Reference proteome</keyword>
<dbReference type="InterPro" id="IPR036049">
    <property type="entry name" value="Ribosomal_uL29_sf"/>
</dbReference>
<dbReference type="PANTHER" id="PTHR45722">
    <property type="entry name" value="60S RIBOSOMAL PROTEIN L35"/>
    <property type="match status" value="1"/>
</dbReference>
<dbReference type="InterPro" id="IPR045059">
    <property type="entry name" value="Ribosomal_uL29_euk"/>
</dbReference>
<evidence type="ECO:0000256" key="5">
    <source>
        <dbReference type="ARBA" id="ARBA00035334"/>
    </source>
</evidence>
<evidence type="ECO:0000313" key="6">
    <source>
        <dbReference type="EMBL" id="KFD51476.1"/>
    </source>
</evidence>
<dbReference type="EMBL" id="KL363239">
    <property type="protein sequence ID" value="KFD51476.1"/>
    <property type="molecule type" value="Genomic_DNA"/>
</dbReference>
<dbReference type="InterPro" id="IPR018254">
    <property type="entry name" value="Ribosomal_uL29_CS"/>
</dbReference>
<dbReference type="GO" id="GO:0006412">
    <property type="term" value="P:translation"/>
    <property type="evidence" value="ECO:0007669"/>
    <property type="project" value="InterPro"/>
</dbReference>
<dbReference type="GO" id="GO:0003735">
    <property type="term" value="F:structural constituent of ribosome"/>
    <property type="evidence" value="ECO:0007669"/>
    <property type="project" value="InterPro"/>
</dbReference>
<dbReference type="OrthoDB" id="528635at2759"/>
<dbReference type="InterPro" id="IPR001854">
    <property type="entry name" value="Ribosomal_uL29"/>
</dbReference>
<dbReference type="Gene3D" id="1.10.287.310">
    <property type="match status" value="1"/>
</dbReference>
<dbReference type="PANTHER" id="PTHR45722:SF2">
    <property type="entry name" value="LARGE RIBOSOMAL SUBUNIT PROTEIN UL29-RELATED"/>
    <property type="match status" value="1"/>
</dbReference>
<sequence>MHVKAKSLRGKRKEELTKQLNDLRQELGTLRVAKMTGGAASKLYRIRTVRKSIARVLTVMNQTQKENNRMYYKNEKFKPLDLRPKKTRAKRLALTKRERNMKTRKERRRLLLWSKRKYAVKC</sequence>
<reference evidence="6 8" key="1">
    <citation type="journal article" date="2014" name="Nat. Genet.">
        <title>Genome and transcriptome of the porcine whipworm Trichuris suis.</title>
        <authorList>
            <person name="Jex A.R."/>
            <person name="Nejsum P."/>
            <person name="Schwarz E.M."/>
            <person name="Hu L."/>
            <person name="Young N.D."/>
            <person name="Hall R.S."/>
            <person name="Korhonen P.K."/>
            <person name="Liao S."/>
            <person name="Thamsborg S."/>
            <person name="Xia J."/>
            <person name="Xu P."/>
            <person name="Wang S."/>
            <person name="Scheerlinck J.P."/>
            <person name="Hofmann A."/>
            <person name="Sternberg P.W."/>
            <person name="Wang J."/>
            <person name="Gasser R.B."/>
        </authorList>
    </citation>
    <scope>NUCLEOTIDE SEQUENCE [LARGE SCALE GENOMIC DNA]</scope>
    <source>
        <strain evidence="7">DCEP-RM93F</strain>
        <strain evidence="6">DCEP-RM93M</strain>
    </source>
</reference>
<proteinExistence type="inferred from homology"/>
<gene>
    <name evidence="6" type="ORF">M513_07689</name>
    <name evidence="7" type="ORF">M514_07689</name>
</gene>